<feature type="region of interest" description="Disordered" evidence="1">
    <location>
        <begin position="191"/>
        <end position="285"/>
    </location>
</feature>
<feature type="compositionally biased region" description="Polar residues" evidence="1">
    <location>
        <begin position="254"/>
        <end position="271"/>
    </location>
</feature>
<dbReference type="EMBL" id="OE000676">
    <property type="protein sequence ID" value="CAD7454681.1"/>
    <property type="molecule type" value="Genomic_DNA"/>
</dbReference>
<evidence type="ECO:0000313" key="4">
    <source>
        <dbReference type="EMBL" id="CAD7454681.1"/>
    </source>
</evidence>
<gene>
    <name evidence="4" type="ORF">TTEB3V08_LOCUS2778</name>
</gene>
<evidence type="ECO:0008006" key="5">
    <source>
        <dbReference type="Google" id="ProtNLM"/>
    </source>
</evidence>
<sequence length="721" mass="78388">MIEEEINESIEDNAVSLVSPPNDTSEQPPPVLQAQGLKAKTQISRTKRKMTASEMVEEYLGFVARLILHVREMNSKKTPGMGGGGQAMQDPINALQTLARQGTGNNQIMGLGPSPGPGMGPQNTQSATNLLQTLNQRPNQTLNNLQNLQGKMPDLVMQGGPQMPGQIGNQMPGQLGHMGQMVQQRKGNEGMMMAGQNTGFPGPRSVPPGQFFRQSPSPSAPSPVGLGSAPTSNQMTASSPALVPSPNPQHAPMSVSQRSGWPPLRSSSLNTPGPAVPTPSPCNMQEDQAYRDKVRQLSKYIEPLRRMIARMGNDEYAGLEVTCQTEYADLEVTCQTEYADLEATCRTVCWSVGCLFRQSAGLEVICSDSTGLQVVCQTELAGLELTCQTKYAGLEATCWTVCWSVAYLSDKVCWSVAYLSDKVCWSVAYLSDKVCWSGGCLFRHHWFAGQAKCAGLEVTGQAKCTGLEVIGQAERTGLEVIDVEKLSKMKKLLEILSNPNKRMPLETLLKCEVVLEKLDLKRGESSVAPQPQLAGLKEAHIFTPLLEAVASTLQSPVANHTLQRTLGPCLEALFGPELNLVTLHLSPPLHHFIRNIQLLLNFSLLIGLYHQVSLDPVHQPGSRSVQLLCWLDDKHLPCVPPISVSVPEDYPRSPPSCHMASHEYGSTQFLSAVQTALMARVRKLPCRFSVSQLLDTWEMSVRQASAPAHMPLSAATVLMGL</sequence>
<dbReference type="Pfam" id="PF21538">
    <property type="entry name" value="Med15_M"/>
    <property type="match status" value="2"/>
</dbReference>
<dbReference type="Pfam" id="PF21539">
    <property type="entry name" value="Med15_C"/>
    <property type="match status" value="1"/>
</dbReference>
<dbReference type="PANTHER" id="PTHR31804:SF3">
    <property type="entry name" value="MEDIATOR OF RNA POLYMERASE II TRANSCRIPTION SUBUNIT 15"/>
    <property type="match status" value="1"/>
</dbReference>
<dbReference type="InterPro" id="IPR048386">
    <property type="entry name" value="Med15_C"/>
</dbReference>
<reference evidence="4" key="1">
    <citation type="submission" date="2020-11" db="EMBL/GenBank/DDBJ databases">
        <authorList>
            <person name="Tran Van P."/>
        </authorList>
    </citation>
    <scope>NUCLEOTIDE SEQUENCE</scope>
</reference>
<proteinExistence type="predicted"/>
<organism evidence="4">
    <name type="scientific">Timema tahoe</name>
    <dbReference type="NCBI Taxonomy" id="61484"/>
    <lineage>
        <taxon>Eukaryota</taxon>
        <taxon>Metazoa</taxon>
        <taxon>Ecdysozoa</taxon>
        <taxon>Arthropoda</taxon>
        <taxon>Hexapoda</taxon>
        <taxon>Insecta</taxon>
        <taxon>Pterygota</taxon>
        <taxon>Neoptera</taxon>
        <taxon>Polyneoptera</taxon>
        <taxon>Phasmatodea</taxon>
        <taxon>Timematodea</taxon>
        <taxon>Timematoidea</taxon>
        <taxon>Timematidae</taxon>
        <taxon>Timema</taxon>
    </lineage>
</organism>
<dbReference type="PANTHER" id="PTHR31804">
    <property type="entry name" value="MEDIATOR OF RNA POLYMERASE II TRANSCRIPTION SUBUNIT 15"/>
    <property type="match status" value="1"/>
</dbReference>
<accession>A0A7R9IBJ3</accession>
<name>A0A7R9IBJ3_9NEOP</name>
<feature type="domain" description="ARC105/Med15 mediator subunit central" evidence="2">
    <location>
        <begin position="482"/>
        <end position="571"/>
    </location>
</feature>
<evidence type="ECO:0000259" key="2">
    <source>
        <dbReference type="Pfam" id="PF21538"/>
    </source>
</evidence>
<feature type="compositionally biased region" description="Polar residues" evidence="1">
    <location>
        <begin position="229"/>
        <end position="239"/>
    </location>
</feature>
<feature type="compositionally biased region" description="Acidic residues" evidence="1">
    <location>
        <begin position="1"/>
        <end position="11"/>
    </location>
</feature>
<dbReference type="AlphaFoldDB" id="A0A7R9IBJ3"/>
<protein>
    <recommendedName>
        <fullName evidence="5">Mediator complex subunit 15</fullName>
    </recommendedName>
</protein>
<feature type="region of interest" description="Disordered" evidence="1">
    <location>
        <begin position="1"/>
        <end position="32"/>
    </location>
</feature>
<evidence type="ECO:0000256" key="1">
    <source>
        <dbReference type="SAM" id="MobiDB-lite"/>
    </source>
</evidence>
<feature type="domain" description="ARC105/Med15 mediator subunit central" evidence="2">
    <location>
        <begin position="286"/>
        <end position="316"/>
    </location>
</feature>
<feature type="domain" description="ARC105/Med15 mediator subunit C-terminal" evidence="3">
    <location>
        <begin position="611"/>
        <end position="703"/>
    </location>
</feature>
<dbReference type="InterPro" id="IPR048385">
    <property type="entry name" value="Med15_central"/>
</dbReference>
<evidence type="ECO:0000259" key="3">
    <source>
        <dbReference type="Pfam" id="PF21539"/>
    </source>
</evidence>